<evidence type="ECO:0000313" key="1">
    <source>
        <dbReference type="EMBL" id="GGI57138.1"/>
    </source>
</evidence>
<accession>A0ABQ2C048</accession>
<reference evidence="2" key="1">
    <citation type="journal article" date="2019" name="Int. J. Syst. Evol. Microbiol.">
        <title>The Global Catalogue of Microorganisms (GCM) 10K type strain sequencing project: providing services to taxonomists for standard genome sequencing and annotation.</title>
        <authorList>
            <consortium name="The Broad Institute Genomics Platform"/>
            <consortium name="The Broad Institute Genome Sequencing Center for Infectious Disease"/>
            <person name="Wu L."/>
            <person name="Ma J."/>
        </authorList>
    </citation>
    <scope>NUCLEOTIDE SEQUENCE [LARGE SCALE GENOMIC DNA]</scope>
    <source>
        <strain evidence="2">CCM 8681</strain>
    </source>
</reference>
<comment type="caution">
    <text evidence="1">The sequence shown here is derived from an EMBL/GenBank/DDBJ whole genome shotgun (WGS) entry which is preliminary data.</text>
</comment>
<sequence length="57" mass="6665">MVKQRNILRQITDIQAQAKRLIKTKAPLIEIEQFADYSNEIKSFLIKTLIMISCLIM</sequence>
<keyword evidence="2" id="KW-1185">Reference proteome</keyword>
<protein>
    <submittedName>
        <fullName evidence="1">Uncharacterized protein</fullName>
    </submittedName>
</protein>
<organism evidence="1 2">
    <name type="scientific">Winogradskyella haliclonae</name>
    <dbReference type="NCBI Taxonomy" id="2048558"/>
    <lineage>
        <taxon>Bacteria</taxon>
        <taxon>Pseudomonadati</taxon>
        <taxon>Bacteroidota</taxon>
        <taxon>Flavobacteriia</taxon>
        <taxon>Flavobacteriales</taxon>
        <taxon>Flavobacteriaceae</taxon>
        <taxon>Winogradskyella</taxon>
    </lineage>
</organism>
<gene>
    <name evidence="1" type="ORF">GCM10011444_14470</name>
</gene>
<name>A0ABQ2C048_9FLAO</name>
<evidence type="ECO:0000313" key="2">
    <source>
        <dbReference type="Proteomes" id="UP000624701"/>
    </source>
</evidence>
<dbReference type="EMBL" id="BMDQ01000001">
    <property type="protein sequence ID" value="GGI57138.1"/>
    <property type="molecule type" value="Genomic_DNA"/>
</dbReference>
<proteinExistence type="predicted"/>
<dbReference type="Proteomes" id="UP000624701">
    <property type="component" value="Unassembled WGS sequence"/>
</dbReference>